<keyword evidence="3" id="KW-1185">Reference proteome</keyword>
<sequence>MAAVRGQSLAAASNTLPVQVKEEQVNAIQTHQPPRRRPNSGRQGTRTCGSCGYEHKTTTGCPAKGKTCDKCGKDNHFAKVCRSGRGWQGNRKGKDAKVRSVIKEVDESRTTTDQRDPVFEEDEDEDIFVISFTGEGKQKKRPPPMSNIQINGKSATVLIDTGA</sequence>
<reference evidence="2" key="1">
    <citation type="journal article" date="2022" name="bioRxiv">
        <title>Sequencing and chromosome-scale assembly of the giantPleurodeles waltlgenome.</title>
        <authorList>
            <person name="Brown T."/>
            <person name="Elewa A."/>
            <person name="Iarovenko S."/>
            <person name="Subramanian E."/>
            <person name="Araus A.J."/>
            <person name="Petzold A."/>
            <person name="Susuki M."/>
            <person name="Suzuki K.-i.T."/>
            <person name="Hayashi T."/>
            <person name="Toyoda A."/>
            <person name="Oliveira C."/>
            <person name="Osipova E."/>
            <person name="Leigh N.D."/>
            <person name="Simon A."/>
            <person name="Yun M.H."/>
        </authorList>
    </citation>
    <scope>NUCLEOTIDE SEQUENCE</scope>
    <source>
        <strain evidence="2">20211129_DDA</strain>
        <tissue evidence="2">Liver</tissue>
    </source>
</reference>
<protein>
    <submittedName>
        <fullName evidence="2">Uncharacterized protein</fullName>
    </submittedName>
</protein>
<proteinExistence type="predicted"/>
<gene>
    <name evidence="2" type="ORF">NDU88_007178</name>
</gene>
<feature type="region of interest" description="Disordered" evidence="1">
    <location>
        <begin position="133"/>
        <end position="163"/>
    </location>
</feature>
<evidence type="ECO:0000313" key="2">
    <source>
        <dbReference type="EMBL" id="KAJ1109820.1"/>
    </source>
</evidence>
<dbReference type="AlphaFoldDB" id="A0AAV7NAS7"/>
<evidence type="ECO:0000256" key="1">
    <source>
        <dbReference type="SAM" id="MobiDB-lite"/>
    </source>
</evidence>
<accession>A0AAV7NAS7</accession>
<name>A0AAV7NAS7_PLEWA</name>
<feature type="region of interest" description="Disordered" evidence="1">
    <location>
        <begin position="1"/>
        <end position="48"/>
    </location>
</feature>
<comment type="caution">
    <text evidence="2">The sequence shown here is derived from an EMBL/GenBank/DDBJ whole genome shotgun (WGS) entry which is preliminary data.</text>
</comment>
<organism evidence="2 3">
    <name type="scientific">Pleurodeles waltl</name>
    <name type="common">Iberian ribbed newt</name>
    <dbReference type="NCBI Taxonomy" id="8319"/>
    <lineage>
        <taxon>Eukaryota</taxon>
        <taxon>Metazoa</taxon>
        <taxon>Chordata</taxon>
        <taxon>Craniata</taxon>
        <taxon>Vertebrata</taxon>
        <taxon>Euteleostomi</taxon>
        <taxon>Amphibia</taxon>
        <taxon>Batrachia</taxon>
        <taxon>Caudata</taxon>
        <taxon>Salamandroidea</taxon>
        <taxon>Salamandridae</taxon>
        <taxon>Pleurodelinae</taxon>
        <taxon>Pleurodeles</taxon>
    </lineage>
</organism>
<dbReference type="Gene3D" id="4.10.60.10">
    <property type="entry name" value="Zinc finger, CCHC-type"/>
    <property type="match status" value="1"/>
</dbReference>
<evidence type="ECO:0000313" key="3">
    <source>
        <dbReference type="Proteomes" id="UP001066276"/>
    </source>
</evidence>
<dbReference type="Proteomes" id="UP001066276">
    <property type="component" value="Chromosome 9"/>
</dbReference>
<dbReference type="EMBL" id="JANPWB010000013">
    <property type="protein sequence ID" value="KAJ1109820.1"/>
    <property type="molecule type" value="Genomic_DNA"/>
</dbReference>